<organism evidence="16 17">
    <name type="scientific">Macrostomum lignano</name>
    <dbReference type="NCBI Taxonomy" id="282301"/>
    <lineage>
        <taxon>Eukaryota</taxon>
        <taxon>Metazoa</taxon>
        <taxon>Spiralia</taxon>
        <taxon>Lophotrochozoa</taxon>
        <taxon>Platyhelminthes</taxon>
        <taxon>Rhabditophora</taxon>
        <taxon>Macrostomorpha</taxon>
        <taxon>Macrostomida</taxon>
        <taxon>Macrostomidae</taxon>
        <taxon>Macrostomum</taxon>
    </lineage>
</organism>
<reference evidence="17" key="1">
    <citation type="submission" date="2016-11" db="UniProtKB">
        <authorList>
            <consortium name="WormBaseParasite"/>
        </authorList>
    </citation>
    <scope>IDENTIFICATION</scope>
</reference>
<evidence type="ECO:0000256" key="6">
    <source>
        <dbReference type="ARBA" id="ARBA00022723"/>
    </source>
</evidence>
<dbReference type="Pfam" id="PF02014">
    <property type="entry name" value="Reeler"/>
    <property type="match status" value="2"/>
</dbReference>
<evidence type="ECO:0000256" key="7">
    <source>
        <dbReference type="ARBA" id="ARBA00022982"/>
    </source>
</evidence>
<sequence length="817" mass="88136">MKNLNAVSSFSIFAALLAAVLVDAYPMGPPAAACLNQQPFHTKTKKAGATDLYPGVAGKAQFAITVGSTTWSAGGTLTVTLAGASGSTKFAGFVMKAVRASNGYTNNNLGPLLGSFACSTSAGMTAPPRYFSVYAPGGENNCVAHSTGDDDMYSSVTCTWTAPTTNEGPIMFSLCHYLLVPMCNATPFAIFVSVVAAVFVDAFPSGPPAFACLNQQPFHSKGKMPVDAMNMYPGIAGKEQFSISVMTLAGVSSSTKFAGFIMKAVRASNGYTNTNLGPLLGSFACSTSAGMTVPPRHFSVYAPGGENNCVGHSTAGKDMYSSVTCSWTAPATNEGPIMFSATVVIEFEKYQTEIQSAIIPNSAGPASFSLGNLLFEIFGHTFDWLAVGLGDSDEMDKLEVFSCGYNSKRSKIRLDFGIVSDKCVFPLYRSDITDMKTRIDLGTGDAASLPVQPNRISCQFVRPVDATFSYYKYNMSSKSSSLISVTRKMSGEGKFVILGQGMNLANTPNIGKHTHLPLRSPVRLTPMGNKATVYFSGIEAKVQTHGTLMTTFWLFLCGLSIVVARHSRPVLTQKLVKKQLWFLIHVCAMVIGYVIALAGFIYILVKQGEWETDSQVHGIFGVIGMSLGLINIIAGIFRPHPGTKHRSIFNRLHRWNGLLAMAFATVAIWLGATFESLRPEFRFWAVIVLAIYTGMQIIAMILFECLRIRAVRNKKLEGAISRRFELTDKSTESVAATNSEPEPKIKGKQLEHVSEGWLVAYACVFLALAAAFWAVCGCTELNCVQREAAAVSEARKSTVQIFSSGTNFFLQTLRMIE</sequence>
<dbReference type="GO" id="GO:0016020">
    <property type="term" value="C:membrane"/>
    <property type="evidence" value="ECO:0007669"/>
    <property type="project" value="UniProtKB-SubCell"/>
</dbReference>
<dbReference type="GO" id="GO:0140575">
    <property type="term" value="F:transmembrane monodehydroascorbate reductase activity"/>
    <property type="evidence" value="ECO:0007669"/>
    <property type="project" value="InterPro"/>
</dbReference>
<feature type="domain" description="Cytochrome b561" evidence="15">
    <location>
        <begin position="507"/>
        <end position="709"/>
    </location>
</feature>
<evidence type="ECO:0000256" key="2">
    <source>
        <dbReference type="ARBA" id="ARBA00004141"/>
    </source>
</evidence>
<keyword evidence="4" id="KW-0349">Heme</keyword>
<comment type="subcellular location">
    <subcellularLocation>
        <location evidence="2">Membrane</location>
        <topology evidence="2">Multi-pass membrane protein</topology>
    </subcellularLocation>
</comment>
<comment type="cofactor">
    <cofactor evidence="1">
        <name>heme b</name>
        <dbReference type="ChEBI" id="CHEBI:60344"/>
    </cofactor>
</comment>
<dbReference type="WBParaSite" id="maker-uti_cns_0010393-snap-gene-0.4-mRNA-1">
    <property type="protein sequence ID" value="maker-uti_cns_0010393-snap-gene-0.4-mRNA-1"/>
    <property type="gene ID" value="maker-uti_cns_0010393-snap-gene-0.4"/>
</dbReference>
<feature type="transmembrane region" description="Helical" evidence="13">
    <location>
        <begin position="617"/>
        <end position="637"/>
    </location>
</feature>
<dbReference type="Gene3D" id="1.20.120.1770">
    <property type="match status" value="1"/>
</dbReference>
<dbReference type="Proteomes" id="UP000095280">
    <property type="component" value="Unplaced"/>
</dbReference>
<dbReference type="EC" id="7.2.1.3" evidence="12"/>
<feature type="transmembrane region" description="Helical" evidence="13">
    <location>
        <begin position="580"/>
        <end position="605"/>
    </location>
</feature>
<feature type="transmembrane region" description="Helical" evidence="13">
    <location>
        <begin position="658"/>
        <end position="677"/>
    </location>
</feature>
<feature type="transmembrane region" description="Helical" evidence="13">
    <location>
        <begin position="546"/>
        <end position="564"/>
    </location>
</feature>
<dbReference type="PROSITE" id="PS50939">
    <property type="entry name" value="CYTOCHROME_B561"/>
    <property type="match status" value="1"/>
</dbReference>
<evidence type="ECO:0000259" key="15">
    <source>
        <dbReference type="PROSITE" id="PS50939"/>
    </source>
</evidence>
<evidence type="ECO:0000256" key="14">
    <source>
        <dbReference type="SAM" id="SignalP"/>
    </source>
</evidence>
<evidence type="ECO:0000256" key="12">
    <source>
        <dbReference type="ARBA" id="ARBA00024225"/>
    </source>
</evidence>
<dbReference type="AlphaFoldDB" id="A0A1I8I6P9"/>
<protein>
    <recommendedName>
        <fullName evidence="12">ascorbate ferrireductase (transmembrane)</fullName>
        <ecNumber evidence="12">7.2.1.3</ecNumber>
    </recommendedName>
</protein>
<evidence type="ECO:0000256" key="13">
    <source>
        <dbReference type="SAM" id="Phobius"/>
    </source>
</evidence>
<dbReference type="InterPro" id="IPR042307">
    <property type="entry name" value="Reeler_sf"/>
</dbReference>
<dbReference type="Gene3D" id="2.60.40.4060">
    <property type="entry name" value="Reeler domain"/>
    <property type="match status" value="2"/>
</dbReference>
<feature type="transmembrane region" description="Helical" evidence="13">
    <location>
        <begin position="683"/>
        <end position="706"/>
    </location>
</feature>
<feature type="chain" id="PRO_5009320799" description="ascorbate ferrireductase (transmembrane)" evidence="14">
    <location>
        <begin position="25"/>
        <end position="817"/>
    </location>
</feature>
<dbReference type="InterPro" id="IPR002861">
    <property type="entry name" value="Reeler_dom"/>
</dbReference>
<evidence type="ECO:0000256" key="9">
    <source>
        <dbReference type="ARBA" id="ARBA00023004"/>
    </source>
</evidence>
<accession>A0A1I8I6P9</accession>
<dbReference type="GO" id="GO:0140571">
    <property type="term" value="F:transmembrane ascorbate ferrireductase activity"/>
    <property type="evidence" value="ECO:0007669"/>
    <property type="project" value="UniProtKB-EC"/>
</dbReference>
<dbReference type="Pfam" id="PF03188">
    <property type="entry name" value="Cytochrom_B561"/>
    <property type="match status" value="1"/>
</dbReference>
<dbReference type="SMART" id="SM00665">
    <property type="entry name" value="B561"/>
    <property type="match status" value="1"/>
</dbReference>
<evidence type="ECO:0000256" key="10">
    <source>
        <dbReference type="ARBA" id="ARBA00023136"/>
    </source>
</evidence>
<keyword evidence="11" id="KW-0325">Glycoprotein</keyword>
<name>A0A1I8I6P9_9PLAT</name>
<keyword evidence="5 13" id="KW-0812">Transmembrane</keyword>
<evidence type="ECO:0000256" key="11">
    <source>
        <dbReference type="ARBA" id="ARBA00023180"/>
    </source>
</evidence>
<dbReference type="GO" id="GO:0020037">
    <property type="term" value="F:heme binding"/>
    <property type="evidence" value="ECO:0007669"/>
    <property type="project" value="TreeGrafter"/>
</dbReference>
<evidence type="ECO:0000256" key="5">
    <source>
        <dbReference type="ARBA" id="ARBA00022692"/>
    </source>
</evidence>
<dbReference type="CDD" id="cd08760">
    <property type="entry name" value="Cyt_b561_FRRS1_like"/>
    <property type="match status" value="1"/>
</dbReference>
<feature type="transmembrane region" description="Helical" evidence="13">
    <location>
        <begin position="756"/>
        <end position="775"/>
    </location>
</feature>
<keyword evidence="9" id="KW-0408">Iron</keyword>
<evidence type="ECO:0000256" key="1">
    <source>
        <dbReference type="ARBA" id="ARBA00001970"/>
    </source>
</evidence>
<dbReference type="PANTHER" id="PTHR15422">
    <property type="entry name" value="OS05G0565100 PROTEIN"/>
    <property type="match status" value="1"/>
</dbReference>
<keyword evidence="7" id="KW-0249">Electron transport</keyword>
<keyword evidence="8 13" id="KW-1133">Transmembrane helix</keyword>
<evidence type="ECO:0000256" key="8">
    <source>
        <dbReference type="ARBA" id="ARBA00022989"/>
    </source>
</evidence>
<dbReference type="InterPro" id="IPR006593">
    <property type="entry name" value="Cyt_b561/ferric_Rdtase_TM"/>
</dbReference>
<evidence type="ECO:0000313" key="17">
    <source>
        <dbReference type="WBParaSite" id="maker-uti_cns_0010393-snap-gene-0.4-mRNA-1"/>
    </source>
</evidence>
<evidence type="ECO:0000256" key="4">
    <source>
        <dbReference type="ARBA" id="ARBA00022617"/>
    </source>
</evidence>
<dbReference type="GO" id="GO:0046872">
    <property type="term" value="F:metal ion binding"/>
    <property type="evidence" value="ECO:0007669"/>
    <property type="project" value="UniProtKB-KW"/>
</dbReference>
<keyword evidence="6" id="KW-0479">Metal-binding</keyword>
<dbReference type="InterPro" id="IPR045150">
    <property type="entry name" value="CYB561D1/2"/>
</dbReference>
<keyword evidence="16" id="KW-1185">Reference proteome</keyword>
<keyword evidence="14" id="KW-0732">Signal</keyword>
<proteinExistence type="predicted"/>
<evidence type="ECO:0000313" key="16">
    <source>
        <dbReference type="Proteomes" id="UP000095280"/>
    </source>
</evidence>
<evidence type="ECO:0000256" key="3">
    <source>
        <dbReference type="ARBA" id="ARBA00022448"/>
    </source>
</evidence>
<keyword evidence="10 13" id="KW-0472">Membrane</keyword>
<keyword evidence="3" id="KW-0813">Transport</keyword>
<feature type="signal peptide" evidence="14">
    <location>
        <begin position="1"/>
        <end position="24"/>
    </location>
</feature>
<dbReference type="PANTHER" id="PTHR15422:SF24">
    <property type="entry name" value="DOMON RELATED DOMAIN-CONTAINING PROTEIN"/>
    <property type="match status" value="1"/>
</dbReference>